<feature type="signal peptide" evidence="1">
    <location>
        <begin position="1"/>
        <end position="27"/>
    </location>
</feature>
<keyword evidence="3" id="KW-1185">Reference proteome</keyword>
<dbReference type="InterPro" id="IPR045727">
    <property type="entry name" value="DUF6081"/>
</dbReference>
<proteinExistence type="predicted"/>
<gene>
    <name evidence="2" type="ORF">J1792_03150</name>
</gene>
<dbReference type="EMBL" id="JAFMOF010000001">
    <property type="protein sequence ID" value="MBO0651827.1"/>
    <property type="molecule type" value="Genomic_DNA"/>
</dbReference>
<organism evidence="2 3">
    <name type="scientific">Streptomyces triculaminicus</name>
    <dbReference type="NCBI Taxonomy" id="2816232"/>
    <lineage>
        <taxon>Bacteria</taxon>
        <taxon>Bacillati</taxon>
        <taxon>Actinomycetota</taxon>
        <taxon>Actinomycetes</taxon>
        <taxon>Kitasatosporales</taxon>
        <taxon>Streptomycetaceae</taxon>
        <taxon>Streptomyces</taxon>
    </lineage>
</organism>
<dbReference type="Proteomes" id="UP000664781">
    <property type="component" value="Unassembled WGS sequence"/>
</dbReference>
<evidence type="ECO:0000313" key="2">
    <source>
        <dbReference type="EMBL" id="MBO0651827.1"/>
    </source>
</evidence>
<reference evidence="2" key="1">
    <citation type="submission" date="2021-03" db="EMBL/GenBank/DDBJ databases">
        <title>Streptomyces strains.</title>
        <authorList>
            <person name="Lund M.B."/>
            <person name="Toerring T."/>
        </authorList>
    </citation>
    <scope>NUCLEOTIDE SEQUENCE</scope>
    <source>
        <strain evidence="2">JCM 4242</strain>
    </source>
</reference>
<dbReference type="RefSeq" id="WP_179198749.1">
    <property type="nucleotide sequence ID" value="NZ_JAFMOF010000001.1"/>
</dbReference>
<evidence type="ECO:0008006" key="4">
    <source>
        <dbReference type="Google" id="ProtNLM"/>
    </source>
</evidence>
<name>A0A939FID0_9ACTN</name>
<evidence type="ECO:0000313" key="3">
    <source>
        <dbReference type="Proteomes" id="UP000664781"/>
    </source>
</evidence>
<protein>
    <recommendedName>
        <fullName evidence="4">Polysaccharide lyase family 7 protein</fullName>
    </recommendedName>
</protein>
<feature type="chain" id="PRO_5036933467" description="Polysaccharide lyase family 7 protein" evidence="1">
    <location>
        <begin position="28"/>
        <end position="346"/>
    </location>
</feature>
<sequence length="346" mass="36707">MGLRARLSGTALATALFVAFVPATANAAEDGEEGSHTVFSDNFQSGFDTTNKWFQMPVGGLTSGDGITSTSSAGLKVVPSGKDSAGNPAFAYTTGQQSAGGQGDADHLKYLTSPRHYSTKGFPGWDTPDFGTQSCNTRMGVTTTNTDKHPFGAAVSNAQTDPRLASGALVSFDQETNMVFDFFVTNNTVYAFYERLRSPGSTYASFSYAVPVMTITKGQQVAYSITLDQQRTRARWKVNGVTMLTVSKIGTRALDRKYLLIDHGGNDEVVAPRQMQCALGTFTLLDGSGADGKGLVKLDSTANSYYKPSVGAPTAQSFFDDQSLAGNRLWGQGAQLQVASFSVSAS</sequence>
<keyword evidence="1" id="KW-0732">Signal</keyword>
<dbReference type="AlphaFoldDB" id="A0A939FID0"/>
<comment type="caution">
    <text evidence="2">The sequence shown here is derived from an EMBL/GenBank/DDBJ whole genome shotgun (WGS) entry which is preliminary data.</text>
</comment>
<accession>A0A939FID0</accession>
<dbReference type="Pfam" id="PF19559">
    <property type="entry name" value="DUF6081"/>
    <property type="match status" value="1"/>
</dbReference>
<evidence type="ECO:0000256" key="1">
    <source>
        <dbReference type="SAM" id="SignalP"/>
    </source>
</evidence>